<dbReference type="RefSeq" id="XP_056747928.1">
    <property type="nucleotide sequence ID" value="XM_056902641.1"/>
</dbReference>
<evidence type="ECO:0000313" key="4">
    <source>
        <dbReference type="Proteomes" id="UP001213799"/>
    </source>
</evidence>
<dbReference type="EMBL" id="JAQJAE010000006">
    <property type="protein sequence ID" value="KAJ5588909.1"/>
    <property type="molecule type" value="Genomic_DNA"/>
</dbReference>
<keyword evidence="2" id="KW-1133">Transmembrane helix</keyword>
<evidence type="ECO:0000313" key="3">
    <source>
        <dbReference type="EMBL" id="KAJ5588909.1"/>
    </source>
</evidence>
<name>A0AAD6DNJ4_9EURO</name>
<accession>A0AAD6DNJ4</accession>
<proteinExistence type="predicted"/>
<reference evidence="3" key="1">
    <citation type="journal article" date="2023" name="IMA Fungus">
        <title>Comparative genomic study of the Penicillium genus elucidates a diverse pangenome and 15 lateral gene transfer events.</title>
        <authorList>
            <person name="Petersen C."/>
            <person name="Sorensen T."/>
            <person name="Nielsen M.R."/>
            <person name="Sondergaard T.E."/>
            <person name="Sorensen J.L."/>
            <person name="Fitzpatrick D.A."/>
            <person name="Frisvad J.C."/>
            <person name="Nielsen K.L."/>
        </authorList>
    </citation>
    <scope>NUCLEOTIDE SEQUENCE</scope>
    <source>
        <strain evidence="3">IBT 12815</strain>
    </source>
</reference>
<comment type="caution">
    <text evidence="3">The sequence shown here is derived from an EMBL/GenBank/DDBJ whole genome shotgun (WGS) entry which is preliminary data.</text>
</comment>
<protein>
    <submittedName>
        <fullName evidence="3">Uncharacterized protein</fullName>
    </submittedName>
</protein>
<gene>
    <name evidence="3" type="ORF">N7537_011587</name>
</gene>
<feature type="region of interest" description="Disordered" evidence="1">
    <location>
        <begin position="1"/>
        <end position="21"/>
    </location>
</feature>
<feature type="transmembrane region" description="Helical" evidence="2">
    <location>
        <begin position="34"/>
        <end position="55"/>
    </location>
</feature>
<evidence type="ECO:0000256" key="2">
    <source>
        <dbReference type="SAM" id="Phobius"/>
    </source>
</evidence>
<keyword evidence="4" id="KW-1185">Reference proteome</keyword>
<reference evidence="3" key="2">
    <citation type="submission" date="2023-01" db="EMBL/GenBank/DDBJ databases">
        <authorList>
            <person name="Petersen C."/>
        </authorList>
    </citation>
    <scope>NUCLEOTIDE SEQUENCE</scope>
    <source>
        <strain evidence="3">IBT 12815</strain>
    </source>
</reference>
<dbReference type="GeneID" id="81592883"/>
<evidence type="ECO:0000256" key="1">
    <source>
        <dbReference type="SAM" id="MobiDB-lite"/>
    </source>
</evidence>
<dbReference type="Proteomes" id="UP001213799">
    <property type="component" value="Unassembled WGS sequence"/>
</dbReference>
<organism evidence="3 4">
    <name type="scientific">Penicillium hordei</name>
    <dbReference type="NCBI Taxonomy" id="40994"/>
    <lineage>
        <taxon>Eukaryota</taxon>
        <taxon>Fungi</taxon>
        <taxon>Dikarya</taxon>
        <taxon>Ascomycota</taxon>
        <taxon>Pezizomycotina</taxon>
        <taxon>Eurotiomycetes</taxon>
        <taxon>Eurotiomycetidae</taxon>
        <taxon>Eurotiales</taxon>
        <taxon>Aspergillaceae</taxon>
        <taxon>Penicillium</taxon>
    </lineage>
</organism>
<dbReference type="AlphaFoldDB" id="A0AAD6DNJ4"/>
<keyword evidence="2" id="KW-0812">Transmembrane</keyword>
<keyword evidence="2" id="KW-0472">Membrane</keyword>
<sequence>MAPSNSTPFETGHDAFGPQAPSPNQFDFSPLFEFTIFSILPSALLLVLIPVRLWSLYGQSHKVSRSFLQSNKPV</sequence>